<protein>
    <submittedName>
        <fullName evidence="1">Genomic scaffold, ProqFM164S02</fullName>
    </submittedName>
</protein>
<dbReference type="EMBL" id="HG792016">
    <property type="protein sequence ID" value="CDM32740.1"/>
    <property type="molecule type" value="Genomic_DNA"/>
</dbReference>
<reference evidence="1" key="1">
    <citation type="journal article" date="2014" name="Nat. Commun.">
        <title>Multiple recent horizontal transfers of a large genomic region in cheese making fungi.</title>
        <authorList>
            <person name="Cheeseman K."/>
            <person name="Ropars J."/>
            <person name="Renault P."/>
            <person name="Dupont J."/>
            <person name="Gouzy J."/>
            <person name="Branca A."/>
            <person name="Abraham A.L."/>
            <person name="Ceppi M."/>
            <person name="Conseiller E."/>
            <person name="Debuchy R."/>
            <person name="Malagnac F."/>
            <person name="Goarin A."/>
            <person name="Silar P."/>
            <person name="Lacoste S."/>
            <person name="Sallet E."/>
            <person name="Bensimon A."/>
            <person name="Giraud T."/>
            <person name="Brygoo Y."/>
        </authorList>
    </citation>
    <scope>NUCLEOTIDE SEQUENCE [LARGE SCALE GENOMIC DNA]</scope>
    <source>
        <strain evidence="1">FM164</strain>
    </source>
</reference>
<organism evidence="1 2">
    <name type="scientific">Penicillium roqueforti (strain FM164)</name>
    <dbReference type="NCBI Taxonomy" id="1365484"/>
    <lineage>
        <taxon>Eukaryota</taxon>
        <taxon>Fungi</taxon>
        <taxon>Dikarya</taxon>
        <taxon>Ascomycota</taxon>
        <taxon>Pezizomycotina</taxon>
        <taxon>Eurotiomycetes</taxon>
        <taxon>Eurotiomycetidae</taxon>
        <taxon>Eurotiales</taxon>
        <taxon>Aspergillaceae</taxon>
        <taxon>Penicillium</taxon>
    </lineage>
</organism>
<dbReference type="Proteomes" id="UP000030686">
    <property type="component" value="Unassembled WGS sequence"/>
</dbReference>
<evidence type="ECO:0000313" key="1">
    <source>
        <dbReference type="EMBL" id="CDM32740.1"/>
    </source>
</evidence>
<sequence>MAPGNRVCQNRSPARDVFSSVNNLRLNATRTTEINPCLQFFGHHRWITFEWNLVVLTGGAVQT</sequence>
<dbReference type="AlphaFoldDB" id="W6Q8P1"/>
<evidence type="ECO:0000313" key="2">
    <source>
        <dbReference type="Proteomes" id="UP000030686"/>
    </source>
</evidence>
<gene>
    <name evidence="1" type="ORF">PROQFM164_S02g002891</name>
</gene>
<accession>W6Q8P1</accession>
<name>W6Q8P1_PENRF</name>
<keyword evidence="2" id="KW-1185">Reference proteome</keyword>
<proteinExistence type="predicted"/>